<keyword evidence="3" id="KW-1185">Reference proteome</keyword>
<accession>A0A1C7NYR5</accession>
<dbReference type="STRING" id="1612624.ADU59_18175"/>
<proteinExistence type="predicted"/>
<keyword evidence="1" id="KW-0472">Membrane</keyword>
<dbReference type="Proteomes" id="UP000093111">
    <property type="component" value="Unassembled WGS sequence"/>
</dbReference>
<gene>
    <name evidence="2" type="ORF">ADU59_18175</name>
</gene>
<feature type="transmembrane region" description="Helical" evidence="1">
    <location>
        <begin position="89"/>
        <end position="107"/>
    </location>
</feature>
<evidence type="ECO:0000313" key="3">
    <source>
        <dbReference type="Proteomes" id="UP000093111"/>
    </source>
</evidence>
<reference evidence="2 3" key="1">
    <citation type="journal article" date="2016" name="Syst. Appl. Microbiol.">
        <title>Pararhizobium polonicum sp. nov. isolated from tumors on stone fruit rootstocks.</title>
        <authorList>
            <person name="Pulawska J."/>
            <person name="Kuzmanovic N."/>
            <person name="Willems A."/>
            <person name="Pothier J.F."/>
        </authorList>
    </citation>
    <scope>NUCLEOTIDE SEQUENCE [LARGE SCALE GENOMIC DNA]</scope>
    <source>
        <strain evidence="2 3">F5.1</strain>
    </source>
</reference>
<evidence type="ECO:0000313" key="2">
    <source>
        <dbReference type="EMBL" id="OBZ94117.1"/>
    </source>
</evidence>
<protein>
    <submittedName>
        <fullName evidence="2">Uncharacterized protein</fullName>
    </submittedName>
</protein>
<dbReference type="EMBL" id="LGLV01000011">
    <property type="protein sequence ID" value="OBZ94117.1"/>
    <property type="molecule type" value="Genomic_DNA"/>
</dbReference>
<sequence>MMAALRDLPFAVLPACERQEIPPTLIRSLPDGSNGRDAFGPLFFDLAVTLRRRSEAVKSTLSVGRNETRQPRVTAAHPWRKIVMPRAGFLWFMGAPLAAVLPVWMLYL</sequence>
<keyword evidence="1" id="KW-0812">Transmembrane</keyword>
<evidence type="ECO:0000256" key="1">
    <source>
        <dbReference type="SAM" id="Phobius"/>
    </source>
</evidence>
<keyword evidence="1" id="KW-1133">Transmembrane helix</keyword>
<comment type="caution">
    <text evidence="2">The sequence shown here is derived from an EMBL/GenBank/DDBJ whole genome shotgun (WGS) entry which is preliminary data.</text>
</comment>
<dbReference type="AlphaFoldDB" id="A0A1C7NYR5"/>
<name>A0A1C7NYR5_9HYPH</name>
<organism evidence="2 3">
    <name type="scientific">Pararhizobium polonicum</name>
    <dbReference type="NCBI Taxonomy" id="1612624"/>
    <lineage>
        <taxon>Bacteria</taxon>
        <taxon>Pseudomonadati</taxon>
        <taxon>Pseudomonadota</taxon>
        <taxon>Alphaproteobacteria</taxon>
        <taxon>Hyphomicrobiales</taxon>
        <taxon>Rhizobiaceae</taxon>
        <taxon>Rhizobium/Agrobacterium group</taxon>
        <taxon>Pararhizobium</taxon>
    </lineage>
</organism>